<gene>
    <name evidence="2" type="ORF">DFK10_08000</name>
</gene>
<accession>A0A2V1P4G9</accession>
<sequence length="148" mass="16490">MPGDTPIASFHRAGRRPVNLALVAAIWGGLALAVWAIDLALLWAGLFGLFALPALLDWITDRQVRLDVYPDRIAWATGRRDGVMEATEIRQVRIDRRFDMGFRLTIVDTTGLLHRLPPELPTPADALEKALDTAGIPHERHPFSLLPR</sequence>
<protein>
    <recommendedName>
        <fullName evidence="4">PH domain-containing protein</fullName>
    </recommendedName>
</protein>
<evidence type="ECO:0000313" key="2">
    <source>
        <dbReference type="EMBL" id="PWG17315.1"/>
    </source>
</evidence>
<evidence type="ECO:0008006" key="4">
    <source>
        <dbReference type="Google" id="ProtNLM"/>
    </source>
</evidence>
<keyword evidence="1" id="KW-0812">Transmembrane</keyword>
<feature type="transmembrane region" description="Helical" evidence="1">
    <location>
        <begin position="18"/>
        <end position="35"/>
    </location>
</feature>
<dbReference type="Proteomes" id="UP000245293">
    <property type="component" value="Unassembled WGS sequence"/>
</dbReference>
<dbReference type="OrthoDB" id="7867097at2"/>
<keyword evidence="1" id="KW-1133">Transmembrane helix</keyword>
<dbReference type="RefSeq" id="WP_109388407.1">
    <property type="nucleotide sequence ID" value="NZ_QETF01000006.1"/>
</dbReference>
<proteinExistence type="predicted"/>
<reference evidence="3" key="1">
    <citation type="submission" date="2018-05" db="EMBL/GenBank/DDBJ databases">
        <authorList>
            <person name="Du Z."/>
            <person name="Wang X."/>
        </authorList>
    </citation>
    <scope>NUCLEOTIDE SEQUENCE [LARGE SCALE GENOMIC DNA]</scope>
    <source>
        <strain evidence="3">WDS4C29</strain>
    </source>
</reference>
<keyword evidence="1" id="KW-0472">Membrane</keyword>
<dbReference type="AlphaFoldDB" id="A0A2V1P4G9"/>
<evidence type="ECO:0000256" key="1">
    <source>
        <dbReference type="SAM" id="Phobius"/>
    </source>
</evidence>
<keyword evidence="3" id="KW-1185">Reference proteome</keyword>
<organism evidence="2 3">
    <name type="scientific">Salibaculum griseiflavum</name>
    <dbReference type="NCBI Taxonomy" id="1914409"/>
    <lineage>
        <taxon>Bacteria</taxon>
        <taxon>Pseudomonadati</taxon>
        <taxon>Pseudomonadota</taxon>
        <taxon>Alphaproteobacteria</taxon>
        <taxon>Rhodobacterales</taxon>
        <taxon>Roseobacteraceae</taxon>
        <taxon>Salibaculum</taxon>
    </lineage>
</organism>
<evidence type="ECO:0000313" key="3">
    <source>
        <dbReference type="Proteomes" id="UP000245293"/>
    </source>
</evidence>
<comment type="caution">
    <text evidence="2">The sequence shown here is derived from an EMBL/GenBank/DDBJ whole genome shotgun (WGS) entry which is preliminary data.</text>
</comment>
<dbReference type="EMBL" id="QETF01000006">
    <property type="protein sequence ID" value="PWG17315.1"/>
    <property type="molecule type" value="Genomic_DNA"/>
</dbReference>
<name>A0A2V1P4G9_9RHOB</name>